<dbReference type="RefSeq" id="WP_060765713.1">
    <property type="nucleotide sequence ID" value="NZ_LCYC01000007.1"/>
</dbReference>
<dbReference type="InterPro" id="IPR003959">
    <property type="entry name" value="ATPase_AAA_core"/>
</dbReference>
<sequence length="387" mass="42542">MITRLELKKFTAFTDLSIDFSPKINVIIGENGNGKTQLLKSVYALCVGGALQVGSTGNELALALTRKLVRLLMPLDDKLGNMRRPGARGNAQLKATFALGEELALTFNGSSEVATVNSNAAYANYRAEPIFVPTKEVLSLVRGMTDANHDQRTVELIFDDGYLDLAQMLLRKSVDDPESRINLDPRFDSIVPKLANLIGGRYQLENGGFSFQSGTYVETLGQSSAETKAPQVFQKATTRFVPAKTAVLSSGMTAEGFRKIGMLQRLLTNGTLNPGVSGPLLWDEPESNLNPKLMKLLVEILLELSRNGQQVILATHDYVLLKWIDLLMNKGKGDHVMFHALYRDEKTGEVKVDSMDDYRAITPNAIADTFNDLTKEQVNRKMGGLGK</sequence>
<accession>A0A125QHA0</accession>
<dbReference type="Pfam" id="PF13304">
    <property type="entry name" value="AAA_21"/>
    <property type="match status" value="1"/>
</dbReference>
<dbReference type="GO" id="GO:0005524">
    <property type="term" value="F:ATP binding"/>
    <property type="evidence" value="ECO:0007669"/>
    <property type="project" value="InterPro"/>
</dbReference>
<dbReference type="Gene3D" id="3.40.50.300">
    <property type="entry name" value="P-loop containing nucleotide triphosphate hydrolases"/>
    <property type="match status" value="2"/>
</dbReference>
<gene>
    <name evidence="3" type="primary">recF_1</name>
    <name evidence="3" type="ORF">PFL603g_00649</name>
</gene>
<dbReference type="PANTHER" id="PTHR32182:SF0">
    <property type="entry name" value="DNA REPLICATION AND REPAIR PROTEIN RECF"/>
    <property type="match status" value="1"/>
</dbReference>
<proteinExistence type="predicted"/>
<feature type="domain" description="ATPase AAA-type core" evidence="1">
    <location>
        <begin position="280"/>
        <end position="321"/>
    </location>
</feature>
<dbReference type="CDD" id="cd00267">
    <property type="entry name" value="ABC_ATPase"/>
    <property type="match status" value="1"/>
</dbReference>
<name>A0A125QHA0_PSEFL</name>
<dbReference type="InterPro" id="IPR027417">
    <property type="entry name" value="P-loop_NTPase"/>
</dbReference>
<dbReference type="GO" id="GO:0000731">
    <property type="term" value="P:DNA synthesis involved in DNA repair"/>
    <property type="evidence" value="ECO:0007669"/>
    <property type="project" value="TreeGrafter"/>
</dbReference>
<dbReference type="PANTHER" id="PTHR32182">
    <property type="entry name" value="DNA REPLICATION AND REPAIR PROTEIN RECF"/>
    <property type="match status" value="1"/>
</dbReference>
<dbReference type="InterPro" id="IPR038729">
    <property type="entry name" value="Rad50/SbcC_AAA"/>
</dbReference>
<evidence type="ECO:0000313" key="3">
    <source>
        <dbReference type="EMBL" id="KWV83862.1"/>
    </source>
</evidence>
<organism evidence="3 4">
    <name type="scientific">Pseudomonas fluorescens</name>
    <dbReference type="NCBI Taxonomy" id="294"/>
    <lineage>
        <taxon>Bacteria</taxon>
        <taxon>Pseudomonadati</taxon>
        <taxon>Pseudomonadota</taxon>
        <taxon>Gammaproteobacteria</taxon>
        <taxon>Pseudomonadales</taxon>
        <taxon>Pseudomonadaceae</taxon>
        <taxon>Pseudomonas</taxon>
    </lineage>
</organism>
<evidence type="ECO:0000259" key="2">
    <source>
        <dbReference type="Pfam" id="PF13476"/>
    </source>
</evidence>
<feature type="domain" description="Rad50/SbcC-type AAA" evidence="2">
    <location>
        <begin position="4"/>
        <end position="43"/>
    </location>
</feature>
<dbReference type="GO" id="GO:0006302">
    <property type="term" value="P:double-strand break repair"/>
    <property type="evidence" value="ECO:0007669"/>
    <property type="project" value="InterPro"/>
</dbReference>
<dbReference type="PATRIC" id="fig|294.195.peg.698"/>
<dbReference type="Proteomes" id="UP000063434">
    <property type="component" value="Unassembled WGS sequence"/>
</dbReference>
<dbReference type="AlphaFoldDB" id="A0A125QHA0"/>
<dbReference type="EMBL" id="LCYC01000007">
    <property type="protein sequence ID" value="KWV83862.1"/>
    <property type="molecule type" value="Genomic_DNA"/>
</dbReference>
<evidence type="ECO:0000313" key="4">
    <source>
        <dbReference type="Proteomes" id="UP000063434"/>
    </source>
</evidence>
<dbReference type="Pfam" id="PF13476">
    <property type="entry name" value="AAA_23"/>
    <property type="match status" value="1"/>
</dbReference>
<comment type="caution">
    <text evidence="3">The sequence shown here is derived from an EMBL/GenBank/DDBJ whole genome shotgun (WGS) entry which is preliminary data.</text>
</comment>
<dbReference type="SUPFAM" id="SSF52540">
    <property type="entry name" value="P-loop containing nucleoside triphosphate hydrolases"/>
    <property type="match status" value="1"/>
</dbReference>
<protein>
    <submittedName>
        <fullName evidence="3">DNA replication and repair protein RecF</fullName>
    </submittedName>
</protein>
<evidence type="ECO:0000259" key="1">
    <source>
        <dbReference type="Pfam" id="PF13304"/>
    </source>
</evidence>
<reference evidence="3 4" key="1">
    <citation type="submission" date="2015-05" db="EMBL/GenBank/DDBJ databases">
        <title>A genomic and transcriptomic approach to investigate the blue pigment phenotype in Pseudomonas fluorescens.</title>
        <authorList>
            <person name="Andreani N.A."/>
            <person name="Cardazzo B."/>
        </authorList>
    </citation>
    <scope>NUCLEOTIDE SEQUENCE [LARGE SCALE GENOMIC DNA]</scope>
    <source>
        <strain evidence="3 4">Ps_40</strain>
    </source>
</reference>
<dbReference type="GO" id="GO:0016887">
    <property type="term" value="F:ATP hydrolysis activity"/>
    <property type="evidence" value="ECO:0007669"/>
    <property type="project" value="InterPro"/>
</dbReference>